<accession>A0A0B7C442</accession>
<proteinExistence type="predicted"/>
<name>A0A0B7C442_9EUPU</name>
<feature type="non-terminal residue" evidence="1">
    <location>
        <position position="1"/>
    </location>
</feature>
<feature type="non-terminal residue" evidence="1">
    <location>
        <position position="90"/>
    </location>
</feature>
<reference evidence="1" key="1">
    <citation type="submission" date="2014-12" db="EMBL/GenBank/DDBJ databases">
        <title>Insight into the proteome of Arion vulgaris.</title>
        <authorList>
            <person name="Aradska J."/>
            <person name="Bulat T."/>
            <person name="Smidak R."/>
            <person name="Sarate P."/>
            <person name="Gangsoo J."/>
            <person name="Sialana F."/>
            <person name="Bilban M."/>
            <person name="Lubec G."/>
        </authorList>
    </citation>
    <scope>NUCLEOTIDE SEQUENCE</scope>
    <source>
        <tissue evidence="1">Skin</tissue>
    </source>
</reference>
<evidence type="ECO:0000313" key="1">
    <source>
        <dbReference type="EMBL" id="CEK99943.1"/>
    </source>
</evidence>
<sequence length="90" mass="10225">VQNIKQQYQTQNKPQLVPTAQYINKQEQHKQFMNANVRSCKKSHSLLSASEINTLLNVSEPFQAVDYSQKTRSANSVFAPEVSDITIKKS</sequence>
<gene>
    <name evidence="1" type="primary">ORF222498</name>
</gene>
<dbReference type="EMBL" id="HACG01053072">
    <property type="protein sequence ID" value="CEK99943.1"/>
    <property type="molecule type" value="Transcribed_RNA"/>
</dbReference>
<organism evidence="1">
    <name type="scientific">Arion vulgaris</name>
    <dbReference type="NCBI Taxonomy" id="1028688"/>
    <lineage>
        <taxon>Eukaryota</taxon>
        <taxon>Metazoa</taxon>
        <taxon>Spiralia</taxon>
        <taxon>Lophotrochozoa</taxon>
        <taxon>Mollusca</taxon>
        <taxon>Gastropoda</taxon>
        <taxon>Heterobranchia</taxon>
        <taxon>Euthyneura</taxon>
        <taxon>Panpulmonata</taxon>
        <taxon>Eupulmonata</taxon>
        <taxon>Stylommatophora</taxon>
        <taxon>Helicina</taxon>
        <taxon>Arionoidea</taxon>
        <taxon>Arionidae</taxon>
        <taxon>Arion</taxon>
    </lineage>
</organism>
<protein>
    <submittedName>
        <fullName evidence="1">Uncharacterized protein</fullName>
    </submittedName>
</protein>
<dbReference type="AlphaFoldDB" id="A0A0B7C442"/>